<dbReference type="InterPro" id="IPR003749">
    <property type="entry name" value="ThiS/MoaD-like"/>
</dbReference>
<dbReference type="PANTHER" id="PTHR34472">
    <property type="entry name" value="SULFUR CARRIER PROTEIN THIS"/>
    <property type="match status" value="1"/>
</dbReference>
<protein>
    <submittedName>
        <fullName evidence="1">Sulfur carrier protein</fullName>
    </submittedName>
</protein>
<dbReference type="InterPro" id="IPR016155">
    <property type="entry name" value="Mopterin_synth/thiamin_S_b"/>
</dbReference>
<dbReference type="AlphaFoldDB" id="A0A3N1CRC6"/>
<name>A0A3N1CRC6_9ACTN</name>
<accession>A0A3N1CRC6</accession>
<dbReference type="RefSeq" id="WP_123663345.1">
    <property type="nucleotide sequence ID" value="NZ_RJKE01000001.1"/>
</dbReference>
<dbReference type="InterPro" id="IPR012675">
    <property type="entry name" value="Beta-grasp_dom_sf"/>
</dbReference>
<dbReference type="EMBL" id="RJKE01000001">
    <property type="protein sequence ID" value="ROO83872.1"/>
    <property type="molecule type" value="Genomic_DNA"/>
</dbReference>
<dbReference type="Proteomes" id="UP000272400">
    <property type="component" value="Unassembled WGS sequence"/>
</dbReference>
<dbReference type="OrthoDB" id="163636at2"/>
<comment type="caution">
    <text evidence="1">The sequence shown here is derived from an EMBL/GenBank/DDBJ whole genome shotgun (WGS) entry which is preliminary data.</text>
</comment>
<dbReference type="InterPro" id="IPR010035">
    <property type="entry name" value="Thi_S"/>
</dbReference>
<gene>
    <name evidence="1" type="ORF">EDD29_1381</name>
</gene>
<dbReference type="CDD" id="cd00565">
    <property type="entry name" value="Ubl_ThiS"/>
    <property type="match status" value="1"/>
</dbReference>
<reference evidence="1 2" key="1">
    <citation type="submission" date="2018-11" db="EMBL/GenBank/DDBJ databases">
        <title>Sequencing the genomes of 1000 actinobacteria strains.</title>
        <authorList>
            <person name="Klenk H.-P."/>
        </authorList>
    </citation>
    <scope>NUCLEOTIDE SEQUENCE [LARGE SCALE GENOMIC DNA]</scope>
    <source>
        <strain evidence="1 2">DSM 44254</strain>
    </source>
</reference>
<evidence type="ECO:0000313" key="1">
    <source>
        <dbReference type="EMBL" id="ROO83872.1"/>
    </source>
</evidence>
<proteinExistence type="predicted"/>
<dbReference type="PANTHER" id="PTHR34472:SF1">
    <property type="entry name" value="SULFUR CARRIER PROTEIN THIS"/>
    <property type="match status" value="1"/>
</dbReference>
<organism evidence="1 2">
    <name type="scientific">Actinocorallia herbida</name>
    <dbReference type="NCBI Taxonomy" id="58109"/>
    <lineage>
        <taxon>Bacteria</taxon>
        <taxon>Bacillati</taxon>
        <taxon>Actinomycetota</taxon>
        <taxon>Actinomycetes</taxon>
        <taxon>Streptosporangiales</taxon>
        <taxon>Thermomonosporaceae</taxon>
        <taxon>Actinocorallia</taxon>
    </lineage>
</organism>
<dbReference type="SUPFAM" id="SSF54285">
    <property type="entry name" value="MoaD/ThiS"/>
    <property type="match status" value="1"/>
</dbReference>
<keyword evidence="2" id="KW-1185">Reference proteome</keyword>
<evidence type="ECO:0000313" key="2">
    <source>
        <dbReference type="Proteomes" id="UP000272400"/>
    </source>
</evidence>
<dbReference type="Gene3D" id="3.10.20.30">
    <property type="match status" value="1"/>
</dbReference>
<dbReference type="Pfam" id="PF02597">
    <property type="entry name" value="ThiS"/>
    <property type="match status" value="1"/>
</dbReference>
<sequence>MRVHVNGDLRDLAAGTTVADVVAGTAGRSAAAEGRGIAVALNDEVVRRAAWPATPVNEGDRVEIITAVQGG</sequence>
<dbReference type="NCBIfam" id="TIGR01683">
    <property type="entry name" value="thiS"/>
    <property type="match status" value="1"/>
</dbReference>